<keyword evidence="3" id="KW-1185">Reference proteome</keyword>
<feature type="transmembrane region" description="Helical" evidence="2">
    <location>
        <begin position="66"/>
        <end position="91"/>
    </location>
</feature>
<feature type="compositionally biased region" description="Basic and acidic residues" evidence="1">
    <location>
        <begin position="189"/>
        <end position="210"/>
    </location>
</feature>
<keyword evidence="2" id="KW-0812">Transmembrane</keyword>
<proteinExistence type="predicted"/>
<dbReference type="Proteomes" id="UP000887565">
    <property type="component" value="Unplaced"/>
</dbReference>
<evidence type="ECO:0000313" key="4">
    <source>
        <dbReference type="WBParaSite" id="nRc.2.0.1.t16012-RA"/>
    </source>
</evidence>
<dbReference type="AlphaFoldDB" id="A0A915IPU8"/>
<feature type="region of interest" description="Disordered" evidence="1">
    <location>
        <begin position="173"/>
        <end position="210"/>
    </location>
</feature>
<keyword evidence="2" id="KW-0472">Membrane</keyword>
<dbReference type="WBParaSite" id="nRc.2.0.1.t16012-RA">
    <property type="protein sequence ID" value="nRc.2.0.1.t16012-RA"/>
    <property type="gene ID" value="nRc.2.0.1.g16012"/>
</dbReference>
<reference evidence="4" key="1">
    <citation type="submission" date="2022-11" db="UniProtKB">
        <authorList>
            <consortium name="WormBaseParasite"/>
        </authorList>
    </citation>
    <scope>IDENTIFICATION</scope>
</reference>
<evidence type="ECO:0000256" key="2">
    <source>
        <dbReference type="SAM" id="Phobius"/>
    </source>
</evidence>
<organism evidence="3 4">
    <name type="scientific">Romanomermis culicivorax</name>
    <name type="common">Nematode worm</name>
    <dbReference type="NCBI Taxonomy" id="13658"/>
    <lineage>
        <taxon>Eukaryota</taxon>
        <taxon>Metazoa</taxon>
        <taxon>Ecdysozoa</taxon>
        <taxon>Nematoda</taxon>
        <taxon>Enoplea</taxon>
        <taxon>Dorylaimia</taxon>
        <taxon>Mermithida</taxon>
        <taxon>Mermithoidea</taxon>
        <taxon>Mermithidae</taxon>
        <taxon>Romanomermis</taxon>
    </lineage>
</organism>
<keyword evidence="2" id="KW-1133">Transmembrane helix</keyword>
<accession>A0A915IPU8</accession>
<protein>
    <submittedName>
        <fullName evidence="4">Uncharacterized protein</fullName>
    </submittedName>
</protein>
<feature type="transmembrane region" description="Helical" evidence="2">
    <location>
        <begin position="103"/>
        <end position="124"/>
    </location>
</feature>
<evidence type="ECO:0000256" key="1">
    <source>
        <dbReference type="SAM" id="MobiDB-lite"/>
    </source>
</evidence>
<sequence length="210" mass="23365">MFLTGIFCFAAEESQGQGTFDVVVTVDERFKTITSLKIFNISTGASVHKYPEYIEPMNQTIPFGEIFSVLFIFFAAVIIATGSAGVFIAVIGKNLPFNFVQVVIFRSGLRFGVFLSIIRVLIVVQGRGSADSFVVVHNYAPSTLFDPPSSLASTAGVYSKQLSIPVEEKYKPTDHISIRASPIQINSRQRSETPRKWKQRQEPKPRGRPR</sequence>
<name>A0A915IPU8_ROMCU</name>
<evidence type="ECO:0000313" key="3">
    <source>
        <dbReference type="Proteomes" id="UP000887565"/>
    </source>
</evidence>